<gene>
    <name evidence="1" type="ORF">BEN76_04180</name>
</gene>
<accession>A0A1P8EGC3</accession>
<name>A0A1P8EGC3_9GAMM</name>
<sequence>MINKQAIEVKSVFNLVYYANDVLQNFEVDIASVMTKGHVDNSKVLWLALNNHEPGTVVKILKTK</sequence>
<dbReference type="RefSeq" id="WP_076032353.1">
    <property type="nucleotide sequence ID" value="NZ_CP016896.1"/>
</dbReference>
<dbReference type="KEGG" id="asol:BEN76_04180"/>
<evidence type="ECO:0000313" key="1">
    <source>
        <dbReference type="EMBL" id="APV35256.1"/>
    </source>
</evidence>
<dbReference type="AlphaFoldDB" id="A0A1P8EGC3"/>
<proteinExistence type="predicted"/>
<organism evidence="1 2">
    <name type="scientific">Acinetobacter soli</name>
    <dbReference type="NCBI Taxonomy" id="487316"/>
    <lineage>
        <taxon>Bacteria</taxon>
        <taxon>Pseudomonadati</taxon>
        <taxon>Pseudomonadota</taxon>
        <taxon>Gammaproteobacteria</taxon>
        <taxon>Moraxellales</taxon>
        <taxon>Moraxellaceae</taxon>
        <taxon>Acinetobacter</taxon>
    </lineage>
</organism>
<reference evidence="1 2" key="1">
    <citation type="submission" date="2016-08" db="EMBL/GenBank/DDBJ databases">
        <title>Complete genome sequence of Acinetobacter baylyi strain GFJ2.</title>
        <authorList>
            <person name="Tabata M."/>
            <person name="Kuboki S."/>
            <person name="Gibu N."/>
            <person name="Kinouchi Y."/>
            <person name="Vangnai A."/>
            <person name="Kasai D."/>
            <person name="Fukuda M."/>
        </authorList>
    </citation>
    <scope>NUCLEOTIDE SEQUENCE [LARGE SCALE GENOMIC DNA]</scope>
    <source>
        <strain evidence="1 2">GFJ2</strain>
    </source>
</reference>
<dbReference type="Proteomes" id="UP000185674">
    <property type="component" value="Chromosome"/>
</dbReference>
<dbReference type="EMBL" id="CP016896">
    <property type="protein sequence ID" value="APV35256.1"/>
    <property type="molecule type" value="Genomic_DNA"/>
</dbReference>
<evidence type="ECO:0000313" key="2">
    <source>
        <dbReference type="Proteomes" id="UP000185674"/>
    </source>
</evidence>
<protein>
    <submittedName>
        <fullName evidence="1">Uncharacterized protein</fullName>
    </submittedName>
</protein>